<evidence type="ECO:0000313" key="2">
    <source>
        <dbReference type="Proteomes" id="UP001213000"/>
    </source>
</evidence>
<dbReference type="Proteomes" id="UP001213000">
    <property type="component" value="Unassembled WGS sequence"/>
</dbReference>
<protein>
    <submittedName>
        <fullName evidence="1">Uncharacterized protein</fullName>
    </submittedName>
</protein>
<dbReference type="SUPFAM" id="SSF51316">
    <property type="entry name" value="Mss4-like"/>
    <property type="match status" value="1"/>
</dbReference>
<accession>A0AAD5VTC0</accession>
<gene>
    <name evidence="1" type="ORF">NP233_g5204</name>
</gene>
<organism evidence="1 2">
    <name type="scientific">Leucocoprinus birnbaumii</name>
    <dbReference type="NCBI Taxonomy" id="56174"/>
    <lineage>
        <taxon>Eukaryota</taxon>
        <taxon>Fungi</taxon>
        <taxon>Dikarya</taxon>
        <taxon>Basidiomycota</taxon>
        <taxon>Agaricomycotina</taxon>
        <taxon>Agaricomycetes</taxon>
        <taxon>Agaricomycetidae</taxon>
        <taxon>Agaricales</taxon>
        <taxon>Agaricineae</taxon>
        <taxon>Agaricaceae</taxon>
        <taxon>Leucocoprinus</taxon>
    </lineage>
</organism>
<dbReference type="EMBL" id="JANIEX010000301">
    <property type="protein sequence ID" value="KAJ3569203.1"/>
    <property type="molecule type" value="Genomic_DNA"/>
</dbReference>
<keyword evidence="2" id="KW-1185">Reference proteome</keyword>
<evidence type="ECO:0000313" key="1">
    <source>
        <dbReference type="EMBL" id="KAJ3569203.1"/>
    </source>
</evidence>
<reference evidence="1" key="1">
    <citation type="submission" date="2022-07" db="EMBL/GenBank/DDBJ databases">
        <title>Genome Sequence of Leucocoprinus birnbaumii.</title>
        <authorList>
            <person name="Buettner E."/>
        </authorList>
    </citation>
    <scope>NUCLEOTIDE SEQUENCE</scope>
    <source>
        <strain evidence="1">VT141</strain>
    </source>
</reference>
<name>A0AAD5VTC0_9AGAR</name>
<comment type="caution">
    <text evidence="1">The sequence shown here is derived from an EMBL/GenBank/DDBJ whole genome shotgun (WGS) entry which is preliminary data.</text>
</comment>
<dbReference type="AlphaFoldDB" id="A0AAD5VTC0"/>
<dbReference type="InterPro" id="IPR011057">
    <property type="entry name" value="Mss4-like_sf"/>
</dbReference>
<sequence length="107" mass="12614">MHYAADAFKWIHQEPVYGSLDCYAPVDKPWKKRWRCKNCGACIASYHEKNGRWSVWGALLERDEQGKVKHWEELKPTLHMFYGTRLLDANDDLPKWAGYDNESERLG</sequence>
<proteinExistence type="predicted"/>